<dbReference type="PANTHER" id="PTHR46796">
    <property type="entry name" value="HTH-TYPE TRANSCRIPTIONAL ACTIVATOR RHAS-RELATED"/>
    <property type="match status" value="1"/>
</dbReference>
<keyword evidence="3" id="KW-0804">Transcription</keyword>
<dbReference type="SUPFAM" id="SSF46689">
    <property type="entry name" value="Homeodomain-like"/>
    <property type="match status" value="1"/>
</dbReference>
<dbReference type="GO" id="GO:0003700">
    <property type="term" value="F:DNA-binding transcription factor activity"/>
    <property type="evidence" value="ECO:0007669"/>
    <property type="project" value="InterPro"/>
</dbReference>
<keyword evidence="2" id="KW-0238">DNA-binding</keyword>
<dbReference type="InterPro" id="IPR018060">
    <property type="entry name" value="HTH_AraC"/>
</dbReference>
<proteinExistence type="predicted"/>
<accession>A0A853JCT8</accession>
<dbReference type="PROSITE" id="PS01124">
    <property type="entry name" value="HTH_ARAC_FAMILY_2"/>
    <property type="match status" value="1"/>
</dbReference>
<dbReference type="SMART" id="SM00342">
    <property type="entry name" value="HTH_ARAC"/>
    <property type="match status" value="1"/>
</dbReference>
<evidence type="ECO:0000256" key="3">
    <source>
        <dbReference type="ARBA" id="ARBA00023163"/>
    </source>
</evidence>
<sequence length="255" mass="27108">MPYEHVLPTGRMHLAIRLGEAPLRLVDGAGRAIATPGHAVLGGARDTYYAKEAGPPSPSVGAQFLPGAARALFGAAAGELAGCHVPLEALSGACAGRLRERLLAEPTAEGRLDLLEAFLAARLPRARGLHPAVAEALAGFAGGHSVAEVVADSGYSHRHLGALFVDAVGLTPQRYRRVRRFQLALAAHRRAADMPWVRLAHLAGYSDQAHFVREFRAFTGVRPQEYRRAAPVARHHLPVAADRVDFVQDRGAAAG</sequence>
<evidence type="ECO:0000313" key="5">
    <source>
        <dbReference type="EMBL" id="NZA26564.1"/>
    </source>
</evidence>
<feature type="domain" description="HTH araC/xylS-type" evidence="4">
    <location>
        <begin position="145"/>
        <end position="229"/>
    </location>
</feature>
<dbReference type="InterPro" id="IPR009057">
    <property type="entry name" value="Homeodomain-like_sf"/>
</dbReference>
<keyword evidence="6" id="KW-1185">Reference proteome</keyword>
<evidence type="ECO:0000256" key="2">
    <source>
        <dbReference type="ARBA" id="ARBA00023125"/>
    </source>
</evidence>
<comment type="caution">
    <text evidence="5">The sequence shown here is derived from an EMBL/GenBank/DDBJ whole genome shotgun (WGS) entry which is preliminary data.</text>
</comment>
<reference evidence="5 6" key="1">
    <citation type="submission" date="2020-07" db="EMBL/GenBank/DDBJ databases">
        <title>Luteimonas sp. SJ-92.</title>
        <authorList>
            <person name="Huang X.-X."/>
            <person name="Xu L."/>
            <person name="Sun J.-Q."/>
        </authorList>
    </citation>
    <scope>NUCLEOTIDE SEQUENCE [LARGE SCALE GENOMIC DNA]</scope>
    <source>
        <strain evidence="5 6">SJ-92</strain>
    </source>
</reference>
<protein>
    <submittedName>
        <fullName evidence="5">AraC family transcriptional regulator</fullName>
    </submittedName>
</protein>
<dbReference type="AlphaFoldDB" id="A0A853JCT8"/>
<evidence type="ECO:0000313" key="6">
    <source>
        <dbReference type="Proteomes" id="UP000578091"/>
    </source>
</evidence>
<dbReference type="InterPro" id="IPR050204">
    <property type="entry name" value="AraC_XylS_family_regulators"/>
</dbReference>
<dbReference type="GO" id="GO:0043565">
    <property type="term" value="F:sequence-specific DNA binding"/>
    <property type="evidence" value="ECO:0007669"/>
    <property type="project" value="InterPro"/>
</dbReference>
<dbReference type="Gene3D" id="1.10.10.60">
    <property type="entry name" value="Homeodomain-like"/>
    <property type="match status" value="1"/>
</dbReference>
<name>A0A853JCT8_9GAMM</name>
<evidence type="ECO:0000259" key="4">
    <source>
        <dbReference type="PROSITE" id="PS01124"/>
    </source>
</evidence>
<keyword evidence="1" id="KW-0805">Transcription regulation</keyword>
<evidence type="ECO:0000256" key="1">
    <source>
        <dbReference type="ARBA" id="ARBA00023015"/>
    </source>
</evidence>
<gene>
    <name evidence="5" type="ORF">H0E84_09215</name>
</gene>
<dbReference type="EMBL" id="JACCKA010000056">
    <property type="protein sequence ID" value="NZA26564.1"/>
    <property type="molecule type" value="Genomic_DNA"/>
</dbReference>
<dbReference type="Pfam" id="PF12833">
    <property type="entry name" value="HTH_18"/>
    <property type="match status" value="1"/>
</dbReference>
<dbReference type="Proteomes" id="UP000578091">
    <property type="component" value="Unassembled WGS sequence"/>
</dbReference>
<organism evidence="5 6">
    <name type="scientific">Luteimonas salinisoli</name>
    <dbReference type="NCBI Taxonomy" id="2752307"/>
    <lineage>
        <taxon>Bacteria</taxon>
        <taxon>Pseudomonadati</taxon>
        <taxon>Pseudomonadota</taxon>
        <taxon>Gammaproteobacteria</taxon>
        <taxon>Lysobacterales</taxon>
        <taxon>Lysobacteraceae</taxon>
        <taxon>Luteimonas</taxon>
    </lineage>
</organism>